<proteinExistence type="inferred from homology"/>
<evidence type="ECO:0000256" key="5">
    <source>
        <dbReference type="ARBA" id="ARBA00042675"/>
    </source>
</evidence>
<feature type="domain" description="GS catalytic" evidence="9">
    <location>
        <begin position="162"/>
        <end position="529"/>
    </location>
</feature>
<dbReference type="SMART" id="SM01230">
    <property type="entry name" value="Gln-synt_C"/>
    <property type="match status" value="1"/>
</dbReference>
<dbReference type="Gene3D" id="3.30.590.10">
    <property type="entry name" value="Glutamine synthetase/guanido kinase, catalytic domain"/>
    <property type="match status" value="1"/>
</dbReference>
<comment type="similarity">
    <text evidence="1 6 7">Belongs to the glutamine synthetase family.</text>
</comment>
<name>A0A9W7CFG7_9STRA</name>
<comment type="function">
    <text evidence="2">May act as a component of the cytoskeleton or as a chaperone for the reorganization of intermediate filament proteins during terminal differentiation in the lens. Does not seem to have enzymatic activity.</text>
</comment>
<comment type="caution">
    <text evidence="10">The sequence shown here is derived from an EMBL/GenBank/DDBJ whole genome shotgun (WGS) entry which is preliminary data.</text>
</comment>
<evidence type="ECO:0000313" key="11">
    <source>
        <dbReference type="Proteomes" id="UP001165082"/>
    </source>
</evidence>
<dbReference type="OrthoDB" id="77835at2759"/>
<evidence type="ECO:0000256" key="1">
    <source>
        <dbReference type="ARBA" id="ARBA00009897"/>
    </source>
</evidence>
<feature type="region of interest" description="Disordered" evidence="8">
    <location>
        <begin position="1"/>
        <end position="20"/>
    </location>
</feature>
<reference evidence="10" key="1">
    <citation type="submission" date="2022-07" db="EMBL/GenBank/DDBJ databases">
        <title>Genome analysis of Parmales, a sister group of diatoms, reveals the evolutionary specialization of diatoms from phago-mixotrophs to photoautotrophs.</title>
        <authorList>
            <person name="Ban H."/>
            <person name="Sato S."/>
            <person name="Yoshikawa S."/>
            <person name="Kazumasa Y."/>
            <person name="Nakamura Y."/>
            <person name="Ichinomiya M."/>
            <person name="Saitoh K."/>
            <person name="Sato N."/>
            <person name="Blanc-Mathieu R."/>
            <person name="Endo H."/>
            <person name="Kuwata A."/>
            <person name="Ogata H."/>
        </authorList>
    </citation>
    <scope>NUCLEOTIDE SEQUENCE</scope>
</reference>
<dbReference type="GO" id="GO:0005737">
    <property type="term" value="C:cytoplasm"/>
    <property type="evidence" value="ECO:0007669"/>
    <property type="project" value="TreeGrafter"/>
</dbReference>
<sequence length="529" mass="57611">MDLFSTPSPQSQGSPTVRRRSTAEAFEAASKTNENVDDTTTDVFEQLCEPTPSVRLLTGIVNPPISEHGPSAVYYVCSDFHGRPMGKLCPVEKKGALIINSVYLCPQVYLCLPNPKSMVFCDDNFVGSGFPNASMLPDRHTLSPWLGGGYRILCDVEPELSPRGLCRKMLQTFKKETNMGVMSAFEYEFFLGKLTAEKKFEPAFGLDCYGIHTLSSVRPFVDRLIAECSKMTPPITLTTVETDYGRGQLETPLSKAAGINAADNAFTLKHLIKQLARDEFDQLATFTSKVSFDSLNSGCASGGHFNFSLFPFTSGASKVKSSKGSKGYAPQVEPEKQAHFIAGVLEHCSALAAVCSPSPPCYHRRGQWSPTKNNYGFEDRSACIRGKRDNLPEGEGVNKYFELRLPSSAANPYLVLCAVVAAGLDGIRRKTKIVEGKATPKSLGEALDALEADPVVCEALGARFVKAYVAVKRAEIDEVKWRVTHEKTTLEEAYAEIGDISSFTACMNGAEAPLDDDISPARKCGFCMG</sequence>
<keyword evidence="11" id="KW-1185">Reference proteome</keyword>
<evidence type="ECO:0000313" key="10">
    <source>
        <dbReference type="EMBL" id="GMI03689.1"/>
    </source>
</evidence>
<dbReference type="Proteomes" id="UP001165082">
    <property type="component" value="Unassembled WGS sequence"/>
</dbReference>
<dbReference type="PANTHER" id="PTHR43407">
    <property type="entry name" value="GLUTAMINE SYNTHETASE"/>
    <property type="match status" value="1"/>
</dbReference>
<evidence type="ECO:0000259" key="9">
    <source>
        <dbReference type="PROSITE" id="PS51987"/>
    </source>
</evidence>
<comment type="subunit">
    <text evidence="3">Dodecamer. Interacts with BFSP2 and VIM.</text>
</comment>
<gene>
    <name evidence="10" type="ORF">TrRE_jg9410</name>
</gene>
<evidence type="ECO:0000256" key="2">
    <source>
        <dbReference type="ARBA" id="ARBA00037583"/>
    </source>
</evidence>
<feature type="compositionally biased region" description="Low complexity" evidence="8">
    <location>
        <begin position="1"/>
        <end position="16"/>
    </location>
</feature>
<dbReference type="PANTHER" id="PTHR43407:SF1">
    <property type="entry name" value="LENGSIN"/>
    <property type="match status" value="1"/>
</dbReference>
<dbReference type="SUPFAM" id="SSF55931">
    <property type="entry name" value="Glutamine synthetase/guanido kinase"/>
    <property type="match status" value="1"/>
</dbReference>
<dbReference type="AlphaFoldDB" id="A0A9W7CFG7"/>
<evidence type="ECO:0000256" key="7">
    <source>
        <dbReference type="RuleBase" id="RU000384"/>
    </source>
</evidence>
<dbReference type="EMBL" id="BRXZ01000041">
    <property type="protein sequence ID" value="GMI03689.1"/>
    <property type="molecule type" value="Genomic_DNA"/>
</dbReference>
<evidence type="ECO:0000256" key="6">
    <source>
        <dbReference type="PROSITE-ProRule" id="PRU01331"/>
    </source>
</evidence>
<protein>
    <recommendedName>
        <fullName evidence="4">Lengsin</fullName>
    </recommendedName>
    <alternativeName>
        <fullName evidence="5">Glutamate-ammonia ligase domain-containing protein 1</fullName>
    </alternativeName>
</protein>
<dbReference type="Pfam" id="PF00120">
    <property type="entry name" value="Gln-synt_C"/>
    <property type="match status" value="1"/>
</dbReference>
<evidence type="ECO:0000256" key="8">
    <source>
        <dbReference type="SAM" id="MobiDB-lite"/>
    </source>
</evidence>
<dbReference type="InterPro" id="IPR014746">
    <property type="entry name" value="Gln_synth/guanido_kin_cat_dom"/>
</dbReference>
<evidence type="ECO:0000256" key="4">
    <source>
        <dbReference type="ARBA" id="ARBA00039404"/>
    </source>
</evidence>
<dbReference type="InterPro" id="IPR008146">
    <property type="entry name" value="Gln_synth_cat_dom"/>
</dbReference>
<dbReference type="PROSITE" id="PS51987">
    <property type="entry name" value="GS_CATALYTIC"/>
    <property type="match status" value="1"/>
</dbReference>
<evidence type="ECO:0000256" key="3">
    <source>
        <dbReference type="ARBA" id="ARBA00038790"/>
    </source>
</evidence>
<organism evidence="10 11">
    <name type="scientific">Triparma retinervis</name>
    <dbReference type="NCBI Taxonomy" id="2557542"/>
    <lineage>
        <taxon>Eukaryota</taxon>
        <taxon>Sar</taxon>
        <taxon>Stramenopiles</taxon>
        <taxon>Ochrophyta</taxon>
        <taxon>Bolidophyceae</taxon>
        <taxon>Parmales</taxon>
        <taxon>Triparmaceae</taxon>
        <taxon>Triparma</taxon>
    </lineage>
</organism>
<dbReference type="GO" id="GO:0016020">
    <property type="term" value="C:membrane"/>
    <property type="evidence" value="ECO:0007669"/>
    <property type="project" value="TreeGrafter"/>
</dbReference>
<accession>A0A9W7CFG7</accession>
<dbReference type="GO" id="GO:0004356">
    <property type="term" value="F:glutamine synthetase activity"/>
    <property type="evidence" value="ECO:0007669"/>
    <property type="project" value="InterPro"/>
</dbReference>